<accession>A0ABV2AIA5</accession>
<dbReference type="Proteomes" id="UP001439008">
    <property type="component" value="Unassembled WGS sequence"/>
</dbReference>
<organism evidence="1 2">
    <name type="scientific">Bonamia ostreae</name>
    <dbReference type="NCBI Taxonomy" id="126728"/>
    <lineage>
        <taxon>Eukaryota</taxon>
        <taxon>Sar</taxon>
        <taxon>Rhizaria</taxon>
        <taxon>Endomyxa</taxon>
        <taxon>Ascetosporea</taxon>
        <taxon>Haplosporida</taxon>
        <taxon>Bonamia</taxon>
    </lineage>
</organism>
<evidence type="ECO:0000313" key="1">
    <source>
        <dbReference type="EMBL" id="MES1919415.1"/>
    </source>
</evidence>
<name>A0ABV2AIA5_9EUKA</name>
<reference evidence="1 2" key="1">
    <citation type="journal article" date="2024" name="BMC Biol.">
        <title>Comparative genomics of Ascetosporea gives new insight into the evolutionary basis for animal parasitism in Rhizaria.</title>
        <authorList>
            <person name="Hiltunen Thoren M."/>
            <person name="Onut-Brannstrom I."/>
            <person name="Alfjorden A."/>
            <person name="Peckova H."/>
            <person name="Swords F."/>
            <person name="Hooper C."/>
            <person name="Holzer A.S."/>
            <person name="Bass D."/>
            <person name="Burki F."/>
        </authorList>
    </citation>
    <scope>NUCLEOTIDE SEQUENCE [LARGE SCALE GENOMIC DNA]</scope>
    <source>
        <strain evidence="1">20-A016</strain>
    </source>
</reference>
<dbReference type="EMBL" id="JBDODL010000282">
    <property type="protein sequence ID" value="MES1919415.1"/>
    <property type="molecule type" value="Genomic_DNA"/>
</dbReference>
<keyword evidence="2" id="KW-1185">Reference proteome</keyword>
<proteinExistence type="predicted"/>
<gene>
    <name evidence="1" type="ORF">MHBO_001252</name>
</gene>
<comment type="caution">
    <text evidence="1">The sequence shown here is derived from an EMBL/GenBank/DDBJ whole genome shotgun (WGS) entry which is preliminary data.</text>
</comment>
<evidence type="ECO:0000313" key="2">
    <source>
        <dbReference type="Proteomes" id="UP001439008"/>
    </source>
</evidence>
<sequence>MSRDLSKFIFVRNRLISASNTIGILKNSTIEEGAKACLLNKECASFDYAINTKTIYLNEKQNFPLWGENAWNGDIEAMHFMKKSFEPFLSNKN</sequence>
<protein>
    <submittedName>
        <fullName evidence="1">Uncharacterized protein</fullName>
    </submittedName>
</protein>